<keyword evidence="2" id="KW-0812">Transmembrane</keyword>
<feature type="region of interest" description="Disordered" evidence="1">
    <location>
        <begin position="98"/>
        <end position="131"/>
    </location>
</feature>
<feature type="compositionally biased region" description="Pro residues" evidence="1">
    <location>
        <begin position="65"/>
        <end position="75"/>
    </location>
</feature>
<feature type="compositionally biased region" description="Basic and acidic residues" evidence="1">
    <location>
        <begin position="98"/>
        <end position="110"/>
    </location>
</feature>
<keyword evidence="5" id="KW-1185">Reference proteome</keyword>
<dbReference type="InterPro" id="IPR011723">
    <property type="entry name" value="Znf/thioredoxin_put"/>
</dbReference>
<comment type="caution">
    <text evidence="4">The sequence shown here is derived from an EMBL/GenBank/DDBJ whole genome shotgun (WGS) entry which is preliminary data.</text>
</comment>
<proteinExistence type="predicted"/>
<sequence length="265" mass="27962">MRLICPNCDAEYEVDASVIPEAGRDVQCSNCGHAWFQLPPDVTAAAEAEDALFSPMPEEDDEELPPAPAPMPGPAPAIAAEGPAARSIDDSVLSVLREEAERETAARKSEAPQPIETQTELGLQPPPAPDAAARRIAAMKGIETPPPMAEPAKPQARRDLLPEIDEINSTLRATTEPRDGEAGAVAETLGKPGRRGFRTGFLLTVLAAVVATVVYVMAPKLSEQFPGAGPSLTAYVGKVDAGRLWLDETLRSLSGQIRGITSDPG</sequence>
<gene>
    <name evidence="4" type="ORF">JI744_09165</name>
</gene>
<feature type="domain" description="Zinc finger/thioredoxin putative" evidence="3">
    <location>
        <begin position="1"/>
        <end position="36"/>
    </location>
</feature>
<organism evidence="4 5">
    <name type="scientific">Fuscibacter oryzae</name>
    <dbReference type="NCBI Taxonomy" id="2803939"/>
    <lineage>
        <taxon>Bacteria</taxon>
        <taxon>Pseudomonadati</taxon>
        <taxon>Pseudomonadota</taxon>
        <taxon>Alphaproteobacteria</taxon>
        <taxon>Rhodobacterales</taxon>
        <taxon>Paracoccaceae</taxon>
        <taxon>Fuscibacter</taxon>
    </lineage>
</organism>
<reference evidence="4" key="1">
    <citation type="submission" date="2021-01" db="EMBL/GenBank/DDBJ databases">
        <title>Genome seq and assembly of Tabrizicola sp. KVB23.</title>
        <authorList>
            <person name="Chhetri G."/>
        </authorList>
    </citation>
    <scope>NUCLEOTIDE SEQUENCE</scope>
    <source>
        <strain evidence="4">KVB23</strain>
    </source>
</reference>
<dbReference type="EMBL" id="JAESVP010000004">
    <property type="protein sequence ID" value="MBL4928272.1"/>
    <property type="molecule type" value="Genomic_DNA"/>
</dbReference>
<dbReference type="Pfam" id="PF13717">
    <property type="entry name" value="Zn_ribbon_4"/>
    <property type="match status" value="1"/>
</dbReference>
<dbReference type="Proteomes" id="UP000619033">
    <property type="component" value="Unassembled WGS sequence"/>
</dbReference>
<accession>A0A8J7MPZ8</accession>
<feature type="compositionally biased region" description="Low complexity" evidence="1">
    <location>
        <begin position="76"/>
        <end position="85"/>
    </location>
</feature>
<evidence type="ECO:0000259" key="3">
    <source>
        <dbReference type="Pfam" id="PF13717"/>
    </source>
</evidence>
<dbReference type="NCBIfam" id="TIGR02098">
    <property type="entry name" value="MJ0042_CXXC"/>
    <property type="match status" value="1"/>
</dbReference>
<evidence type="ECO:0000313" key="5">
    <source>
        <dbReference type="Proteomes" id="UP000619033"/>
    </source>
</evidence>
<feature type="region of interest" description="Disordered" evidence="1">
    <location>
        <begin position="56"/>
        <end position="86"/>
    </location>
</feature>
<keyword evidence="2" id="KW-0472">Membrane</keyword>
<evidence type="ECO:0000256" key="1">
    <source>
        <dbReference type="SAM" id="MobiDB-lite"/>
    </source>
</evidence>
<feature type="transmembrane region" description="Helical" evidence="2">
    <location>
        <begin position="200"/>
        <end position="218"/>
    </location>
</feature>
<evidence type="ECO:0000256" key="2">
    <source>
        <dbReference type="SAM" id="Phobius"/>
    </source>
</evidence>
<evidence type="ECO:0000313" key="4">
    <source>
        <dbReference type="EMBL" id="MBL4928272.1"/>
    </source>
</evidence>
<dbReference type="AlphaFoldDB" id="A0A8J7MPZ8"/>
<name>A0A8J7MPZ8_9RHOB</name>
<keyword evidence="2" id="KW-1133">Transmembrane helix</keyword>
<protein>
    <submittedName>
        <fullName evidence="4">Zinc-ribbon domain-containing protein</fullName>
    </submittedName>
</protein>